<evidence type="ECO:0000256" key="1">
    <source>
        <dbReference type="ARBA" id="ARBA00009764"/>
    </source>
</evidence>
<keyword evidence="9" id="KW-0966">Cell projection</keyword>
<feature type="domain" description="Flagellar hook-associated protein 2 N-terminal" evidence="7">
    <location>
        <begin position="10"/>
        <end position="106"/>
    </location>
</feature>
<sequence length="742" mass="80073">MVTRVGGLASGMDIDSIVEKLMSAEKAPLTKLYQQQTKYEWERDAYREINTALSSFDDYLFDNYRLSSNFYKKTVSSTNSSLVTATATSAAIGSLSIEGVSQLATSARSIGTTINATSKTTMQELLSSSNPDSTFTDRTIKLNAIQKNGELATTAASIEIKATDTVENVVNKINASGIGVTAVFESGKLSISAQNTGSLKQEGAAEVIVESETGSTSGTAVAAGTELFSLFGLSDNKNIANGGSNAIFTINGIATERSSNTFSINGYDVTLNSTFNKTATNADILQSTKDQYDFAHKNTETAKAELDAAFANLGNLSLEGSINNIIGTTSDDGLVLKNYLLNMGSNGPEKLDAIFNLSISSSFTVAEIDTQLETLKNSNPVIFTDADIKSLRSVLITKGSDGTESPSNTNNGYLQGLEDTKGTNTSQQILDVFGKDLAYSEAVLNKEEAFTSFSEAYNLNKGVPVPSGLKNYASTEQDYKDFMSGVDSYVEANSSTQDSPVTLTSSTDVDNMVDKIKKFVETYNGLVTTINGKLKETYNRNYPPLTDEQKEEMSEDEIEKWEKKAQTGLLRNDSILTNGLYAMRRTFTDAVGGLGDDTINSLAEIGITTSSTTSDGGKLVINEDKLRTAIEKNADQVASIFTKTGTAKDASKGVTEDTRGIAQRLRDELKGFTGEIEKKAGKASSTNQSYTIGKRLDEMKTRIDAWVDKLENIESRYWKQFTAMETAINKANSQSSIFQTGY</sequence>
<keyword evidence="5" id="KW-0964">Secreted</keyword>
<comment type="subunit">
    <text evidence="2 5">Homopentamer.</text>
</comment>
<keyword evidence="3" id="KW-0175">Coiled coil</keyword>
<reference evidence="9" key="1">
    <citation type="submission" date="2023-07" db="EMBL/GenBank/DDBJ databases">
        <title>Ureibacillus sp. isolated from freshwater well.</title>
        <authorList>
            <person name="Kirdat K."/>
            <person name="Bhatt A."/>
            <person name="Teware R."/>
            <person name="Bhavsar Y."/>
            <person name="Yadav A."/>
        </authorList>
    </citation>
    <scope>NUCLEOTIDE SEQUENCE</scope>
    <source>
        <strain evidence="9">BA0131</strain>
    </source>
</reference>
<dbReference type="PANTHER" id="PTHR30288:SF0">
    <property type="entry name" value="FLAGELLAR HOOK-ASSOCIATED PROTEIN 2"/>
    <property type="match status" value="1"/>
</dbReference>
<evidence type="ECO:0000256" key="3">
    <source>
        <dbReference type="ARBA" id="ARBA00023054"/>
    </source>
</evidence>
<dbReference type="Pfam" id="PF02465">
    <property type="entry name" value="FliD_N"/>
    <property type="match status" value="1"/>
</dbReference>
<comment type="similarity">
    <text evidence="1 5">Belongs to the FliD family.</text>
</comment>
<organism evidence="9 10">
    <name type="scientific">Ureibacillus aquaedulcis</name>
    <dbReference type="NCBI Taxonomy" id="3058421"/>
    <lineage>
        <taxon>Bacteria</taxon>
        <taxon>Bacillati</taxon>
        <taxon>Bacillota</taxon>
        <taxon>Bacilli</taxon>
        <taxon>Bacillales</taxon>
        <taxon>Caryophanaceae</taxon>
        <taxon>Ureibacillus</taxon>
    </lineage>
</organism>
<dbReference type="RefSeq" id="WP_301136330.1">
    <property type="nucleotide sequence ID" value="NZ_JAUHTQ010000001.1"/>
</dbReference>
<feature type="compositionally biased region" description="Polar residues" evidence="6">
    <location>
        <begin position="400"/>
        <end position="413"/>
    </location>
</feature>
<dbReference type="Pfam" id="PF07195">
    <property type="entry name" value="FliD_C"/>
    <property type="match status" value="1"/>
</dbReference>
<evidence type="ECO:0000259" key="8">
    <source>
        <dbReference type="Pfam" id="PF07195"/>
    </source>
</evidence>
<gene>
    <name evidence="9" type="primary">fliD</name>
    <name evidence="9" type="ORF">QYB95_01615</name>
</gene>
<dbReference type="InterPro" id="IPR003481">
    <property type="entry name" value="FliD_N"/>
</dbReference>
<name>A0ABT8GLD3_9BACL</name>
<keyword evidence="9" id="KW-0282">Flagellum</keyword>
<dbReference type="InterPro" id="IPR010809">
    <property type="entry name" value="FliD_C"/>
</dbReference>
<comment type="function">
    <text evidence="5">Required for morphogenesis and for the elongation of the flagellar filament by facilitating polymerization of the flagellin monomers at the tip of growing filament. Forms a capping structure, which prevents flagellin subunits (transported through the central channel of the flagellum) from leaking out without polymerization at the distal end.</text>
</comment>
<comment type="subcellular location">
    <subcellularLocation>
        <location evidence="5">Secreted</location>
    </subcellularLocation>
    <subcellularLocation>
        <location evidence="5">Bacterial flagellum</location>
    </subcellularLocation>
</comment>
<protein>
    <recommendedName>
        <fullName evidence="5">Flagellar hook-associated protein 2</fullName>
        <shortName evidence="5">HAP2</shortName>
    </recommendedName>
    <alternativeName>
        <fullName evidence="5">Flagellar cap protein</fullName>
    </alternativeName>
</protein>
<proteinExistence type="inferred from homology"/>
<feature type="domain" description="Flagellar hook-associated protein 2 C-terminal" evidence="8">
    <location>
        <begin position="478"/>
        <end position="733"/>
    </location>
</feature>
<evidence type="ECO:0000256" key="2">
    <source>
        <dbReference type="ARBA" id="ARBA00011255"/>
    </source>
</evidence>
<keyword evidence="10" id="KW-1185">Reference proteome</keyword>
<keyword evidence="4 5" id="KW-0975">Bacterial flagellum</keyword>
<dbReference type="Proteomes" id="UP001172743">
    <property type="component" value="Unassembled WGS sequence"/>
</dbReference>
<comment type="caution">
    <text evidence="9">The sequence shown here is derived from an EMBL/GenBank/DDBJ whole genome shotgun (WGS) entry which is preliminary data.</text>
</comment>
<evidence type="ECO:0000313" key="9">
    <source>
        <dbReference type="EMBL" id="MDN4492225.1"/>
    </source>
</evidence>
<evidence type="ECO:0000259" key="7">
    <source>
        <dbReference type="Pfam" id="PF02465"/>
    </source>
</evidence>
<accession>A0ABT8GLD3</accession>
<dbReference type="EMBL" id="JAUHTQ010000001">
    <property type="protein sequence ID" value="MDN4492225.1"/>
    <property type="molecule type" value="Genomic_DNA"/>
</dbReference>
<keyword evidence="9" id="KW-0969">Cilium</keyword>
<evidence type="ECO:0000256" key="4">
    <source>
        <dbReference type="ARBA" id="ARBA00023143"/>
    </source>
</evidence>
<dbReference type="PANTHER" id="PTHR30288">
    <property type="entry name" value="FLAGELLAR CAP/ASSEMBLY PROTEIN FLID"/>
    <property type="match status" value="1"/>
</dbReference>
<evidence type="ECO:0000256" key="5">
    <source>
        <dbReference type="RuleBase" id="RU362066"/>
    </source>
</evidence>
<evidence type="ECO:0000313" key="10">
    <source>
        <dbReference type="Proteomes" id="UP001172743"/>
    </source>
</evidence>
<dbReference type="InterPro" id="IPR040026">
    <property type="entry name" value="FliD"/>
</dbReference>
<feature type="region of interest" description="Disordered" evidence="6">
    <location>
        <begin position="399"/>
        <end position="420"/>
    </location>
</feature>
<evidence type="ECO:0000256" key="6">
    <source>
        <dbReference type="SAM" id="MobiDB-lite"/>
    </source>
</evidence>